<dbReference type="KEGG" id="masz:C9I28_17350"/>
<proteinExistence type="predicted"/>
<evidence type="ECO:0000313" key="3">
    <source>
        <dbReference type="Proteomes" id="UP000240505"/>
    </source>
</evidence>
<reference evidence="2 3" key="1">
    <citation type="submission" date="2018-03" db="EMBL/GenBank/DDBJ databases">
        <title>Massilia armeniaca sp. nov., isolated from desert soil.</title>
        <authorList>
            <person name="Huang H."/>
            <person name="Ren M."/>
        </authorList>
    </citation>
    <scope>NUCLEOTIDE SEQUENCE [LARGE SCALE GENOMIC DNA]</scope>
    <source>
        <strain evidence="2 3">ZMN-3</strain>
    </source>
</reference>
<dbReference type="RefSeq" id="WP_107142559.1">
    <property type="nucleotide sequence ID" value="NZ_CP028324.1"/>
</dbReference>
<dbReference type="InterPro" id="IPR003779">
    <property type="entry name" value="CMD-like"/>
</dbReference>
<dbReference type="InterPro" id="IPR004675">
    <property type="entry name" value="AhpD_core"/>
</dbReference>
<dbReference type="GO" id="GO:0051920">
    <property type="term" value="F:peroxiredoxin activity"/>
    <property type="evidence" value="ECO:0007669"/>
    <property type="project" value="InterPro"/>
</dbReference>
<evidence type="ECO:0000259" key="1">
    <source>
        <dbReference type="Pfam" id="PF02627"/>
    </source>
</evidence>
<dbReference type="InterPro" id="IPR029032">
    <property type="entry name" value="AhpD-like"/>
</dbReference>
<organism evidence="2 3">
    <name type="scientific">Pseudoduganella armeniaca</name>
    <dbReference type="NCBI Taxonomy" id="2072590"/>
    <lineage>
        <taxon>Bacteria</taxon>
        <taxon>Pseudomonadati</taxon>
        <taxon>Pseudomonadota</taxon>
        <taxon>Betaproteobacteria</taxon>
        <taxon>Burkholderiales</taxon>
        <taxon>Oxalobacteraceae</taxon>
        <taxon>Telluria group</taxon>
        <taxon>Pseudoduganella</taxon>
    </lineage>
</organism>
<dbReference type="SUPFAM" id="SSF69118">
    <property type="entry name" value="AhpD-like"/>
    <property type="match status" value="1"/>
</dbReference>
<keyword evidence="2" id="KW-0575">Peroxidase</keyword>
<keyword evidence="3" id="KW-1185">Reference proteome</keyword>
<protein>
    <submittedName>
        <fullName evidence="2">Alkylhydroperoxidase</fullName>
    </submittedName>
</protein>
<dbReference type="OrthoDB" id="9801997at2"/>
<dbReference type="Gene3D" id="1.20.1290.10">
    <property type="entry name" value="AhpD-like"/>
    <property type="match status" value="1"/>
</dbReference>
<name>A0A2R4CCJ6_9BURK</name>
<sequence>MTQAARLDFYHHAPNNFRAMLALSNSVKDSSLGLQLAELVFLRVSQINGCGVCIDMHWRALVKEGRDPRHLNTVSAWRESPFFSARERAALNWAEAVNAIPQREPTDADFAQLKEHFSDNEIAELGYAIAVIRGWNMFNVSLRMPIPEVPAPGM</sequence>
<dbReference type="PANTHER" id="PTHR34846">
    <property type="entry name" value="4-CARBOXYMUCONOLACTONE DECARBOXYLASE FAMILY PROTEIN (AFU_ORTHOLOGUE AFUA_6G11590)"/>
    <property type="match status" value="1"/>
</dbReference>
<dbReference type="NCBIfam" id="TIGR00778">
    <property type="entry name" value="ahpD_dom"/>
    <property type="match status" value="1"/>
</dbReference>
<evidence type="ECO:0000313" key="2">
    <source>
        <dbReference type="EMBL" id="AVR97210.1"/>
    </source>
</evidence>
<dbReference type="PANTHER" id="PTHR34846:SF10">
    <property type="entry name" value="CYTOPLASMIC PROTEIN"/>
    <property type="match status" value="1"/>
</dbReference>
<feature type="domain" description="Carboxymuconolactone decarboxylase-like" evidence="1">
    <location>
        <begin position="14"/>
        <end position="96"/>
    </location>
</feature>
<dbReference type="EMBL" id="CP028324">
    <property type="protein sequence ID" value="AVR97210.1"/>
    <property type="molecule type" value="Genomic_DNA"/>
</dbReference>
<gene>
    <name evidence="2" type="ORF">C9I28_17350</name>
</gene>
<dbReference type="Proteomes" id="UP000240505">
    <property type="component" value="Chromosome"/>
</dbReference>
<keyword evidence="2" id="KW-0560">Oxidoreductase</keyword>
<dbReference type="AlphaFoldDB" id="A0A2R4CCJ6"/>
<accession>A0A2R4CCJ6</accession>
<dbReference type="Pfam" id="PF02627">
    <property type="entry name" value="CMD"/>
    <property type="match status" value="1"/>
</dbReference>